<reference evidence="1" key="1">
    <citation type="journal article" date="2015" name="Nature">
        <title>Complex archaea that bridge the gap between prokaryotes and eukaryotes.</title>
        <authorList>
            <person name="Spang A."/>
            <person name="Saw J.H."/>
            <person name="Jorgensen S.L."/>
            <person name="Zaremba-Niedzwiedzka K."/>
            <person name="Martijn J."/>
            <person name="Lind A.E."/>
            <person name="van Eijk R."/>
            <person name="Schleper C."/>
            <person name="Guy L."/>
            <person name="Ettema T.J."/>
        </authorList>
    </citation>
    <scope>NUCLEOTIDE SEQUENCE</scope>
</reference>
<gene>
    <name evidence="1" type="ORF">LCGC14_2132350</name>
</gene>
<name>A0A0F9E0Y9_9ZZZZ</name>
<sequence>MNSYNPLRFAALILFIFTGCKTLPPTPTGLVAEKAMVVSAREEASKIGVEILKKGGNAFDAMIAIAHSMSTKHASCSKSRTITHTDRCWT</sequence>
<evidence type="ECO:0008006" key="2">
    <source>
        <dbReference type="Google" id="ProtNLM"/>
    </source>
</evidence>
<dbReference type="EMBL" id="LAZR01026774">
    <property type="protein sequence ID" value="KKL67703.1"/>
    <property type="molecule type" value="Genomic_DNA"/>
</dbReference>
<dbReference type="SUPFAM" id="SSF56235">
    <property type="entry name" value="N-terminal nucleophile aminohydrolases (Ntn hydrolases)"/>
    <property type="match status" value="1"/>
</dbReference>
<dbReference type="InterPro" id="IPR029055">
    <property type="entry name" value="Ntn_hydrolases_N"/>
</dbReference>
<organism evidence="1">
    <name type="scientific">marine sediment metagenome</name>
    <dbReference type="NCBI Taxonomy" id="412755"/>
    <lineage>
        <taxon>unclassified sequences</taxon>
        <taxon>metagenomes</taxon>
        <taxon>ecological metagenomes</taxon>
    </lineage>
</organism>
<protein>
    <recommendedName>
        <fullName evidence="2">Gamma-glutamyltransferase</fullName>
    </recommendedName>
</protein>
<comment type="caution">
    <text evidence="1">The sequence shown here is derived from an EMBL/GenBank/DDBJ whole genome shotgun (WGS) entry which is preliminary data.</text>
</comment>
<dbReference type="AlphaFoldDB" id="A0A0F9E0Y9"/>
<evidence type="ECO:0000313" key="1">
    <source>
        <dbReference type="EMBL" id="KKL67703.1"/>
    </source>
</evidence>
<accession>A0A0F9E0Y9</accession>
<proteinExistence type="predicted"/>